<accession>A0ABP9WED4</accession>
<feature type="transmembrane region" description="Helical" evidence="1">
    <location>
        <begin position="32"/>
        <end position="50"/>
    </location>
</feature>
<organism evidence="2 3">
    <name type="scientific">Demequina sediminis</name>
    <dbReference type="NCBI Taxonomy" id="1930058"/>
    <lineage>
        <taxon>Bacteria</taxon>
        <taxon>Bacillati</taxon>
        <taxon>Actinomycetota</taxon>
        <taxon>Actinomycetes</taxon>
        <taxon>Micrococcales</taxon>
        <taxon>Demequinaceae</taxon>
        <taxon>Demequina</taxon>
    </lineage>
</organism>
<protein>
    <recommendedName>
        <fullName evidence="4">Histidinol dehydrogenase</fullName>
    </recommendedName>
</protein>
<gene>
    <name evidence="2" type="ORF">Lsed01_00461</name>
</gene>
<dbReference type="Proteomes" id="UP001426770">
    <property type="component" value="Unassembled WGS sequence"/>
</dbReference>
<name>A0ABP9WED4_9MICO</name>
<keyword evidence="1" id="KW-0472">Membrane</keyword>
<evidence type="ECO:0008006" key="4">
    <source>
        <dbReference type="Google" id="ProtNLM"/>
    </source>
</evidence>
<keyword evidence="1" id="KW-1133">Transmembrane helix</keyword>
<keyword evidence="1" id="KW-0812">Transmembrane</keyword>
<comment type="caution">
    <text evidence="2">The sequence shown here is derived from an EMBL/GenBank/DDBJ whole genome shotgun (WGS) entry which is preliminary data.</text>
</comment>
<feature type="transmembrane region" description="Helical" evidence="1">
    <location>
        <begin position="7"/>
        <end position="26"/>
    </location>
</feature>
<sequence>MTGMARIVWSLLVIALLGAIVAFVGAGSHRAYAWLGLIACLAMVATASVFSRAWRGLTGLAVMGAAWATVTVVLASEGPGGSFLIVQDALGLAWVIGGVAIIAAAALVPRRILGRTAGVA</sequence>
<feature type="transmembrane region" description="Helical" evidence="1">
    <location>
        <begin position="57"/>
        <end position="76"/>
    </location>
</feature>
<evidence type="ECO:0000313" key="2">
    <source>
        <dbReference type="EMBL" id="GAA5518044.1"/>
    </source>
</evidence>
<evidence type="ECO:0000313" key="3">
    <source>
        <dbReference type="Proteomes" id="UP001426770"/>
    </source>
</evidence>
<keyword evidence="3" id="KW-1185">Reference proteome</keyword>
<feature type="transmembrane region" description="Helical" evidence="1">
    <location>
        <begin position="82"/>
        <end position="108"/>
    </location>
</feature>
<dbReference type="EMBL" id="BAABRR010000002">
    <property type="protein sequence ID" value="GAA5518044.1"/>
    <property type="molecule type" value="Genomic_DNA"/>
</dbReference>
<proteinExistence type="predicted"/>
<reference evidence="2 3" key="1">
    <citation type="submission" date="2024-02" db="EMBL/GenBank/DDBJ databases">
        <title>Lysinimicrobium sediminis NBRC 112286.</title>
        <authorList>
            <person name="Ichikawa N."/>
            <person name="Katano-Makiyama Y."/>
            <person name="Hidaka K."/>
        </authorList>
    </citation>
    <scope>NUCLEOTIDE SEQUENCE [LARGE SCALE GENOMIC DNA]</scope>
    <source>
        <strain evidence="2 3">NBRC 112286</strain>
    </source>
</reference>
<evidence type="ECO:0000256" key="1">
    <source>
        <dbReference type="SAM" id="Phobius"/>
    </source>
</evidence>